<keyword evidence="4" id="KW-0812">Transmembrane</keyword>
<protein>
    <recommendedName>
        <fullName evidence="9">C2 domain-containing protein</fullName>
    </recommendedName>
</protein>
<keyword evidence="4" id="KW-0472">Membrane</keyword>
<keyword evidence="4" id="KW-1133">Transmembrane helix</keyword>
<keyword evidence="8" id="KW-1185">Reference proteome</keyword>
<evidence type="ECO:0000256" key="1">
    <source>
        <dbReference type="ARBA" id="ARBA00022723"/>
    </source>
</evidence>
<dbReference type="Proteomes" id="UP001177023">
    <property type="component" value="Unassembled WGS sequence"/>
</dbReference>
<dbReference type="Gene3D" id="3.30.60.20">
    <property type="match status" value="1"/>
</dbReference>
<dbReference type="InterPro" id="IPR000008">
    <property type="entry name" value="C2_dom"/>
</dbReference>
<dbReference type="PROSITE" id="PS00479">
    <property type="entry name" value="ZF_DAG_PE_1"/>
    <property type="match status" value="1"/>
</dbReference>
<feature type="compositionally biased region" description="Basic and acidic residues" evidence="3">
    <location>
        <begin position="674"/>
        <end position="706"/>
    </location>
</feature>
<feature type="domain" description="C2" evidence="5">
    <location>
        <begin position="401"/>
        <end position="520"/>
    </location>
</feature>
<evidence type="ECO:0000259" key="5">
    <source>
        <dbReference type="PROSITE" id="PS50004"/>
    </source>
</evidence>
<reference evidence="7" key="1">
    <citation type="submission" date="2023-06" db="EMBL/GenBank/DDBJ databases">
        <authorList>
            <person name="Delattre M."/>
        </authorList>
    </citation>
    <scope>NUCLEOTIDE SEQUENCE</scope>
    <source>
        <strain evidence="7">AF72</strain>
    </source>
</reference>
<dbReference type="PANTHER" id="PTHR21119">
    <property type="entry name" value="C2 DOMAIN-CONTAINING PROTEIN"/>
    <property type="match status" value="1"/>
</dbReference>
<name>A0AA36CWH2_9BILA</name>
<dbReference type="InterPro" id="IPR039934">
    <property type="entry name" value="C2CD2/C2CD2L"/>
</dbReference>
<dbReference type="AlphaFoldDB" id="A0AA36CWH2"/>
<dbReference type="InterPro" id="IPR035892">
    <property type="entry name" value="C2_domain_sf"/>
</dbReference>
<dbReference type="SUPFAM" id="SSF57889">
    <property type="entry name" value="Cysteine-rich domain"/>
    <property type="match status" value="1"/>
</dbReference>
<evidence type="ECO:0000259" key="6">
    <source>
        <dbReference type="PROSITE" id="PS50081"/>
    </source>
</evidence>
<evidence type="ECO:0000256" key="3">
    <source>
        <dbReference type="SAM" id="MobiDB-lite"/>
    </source>
</evidence>
<feature type="transmembrane region" description="Helical" evidence="4">
    <location>
        <begin position="96"/>
        <end position="121"/>
    </location>
</feature>
<feature type="non-terminal residue" evidence="7">
    <location>
        <position position="1"/>
    </location>
</feature>
<dbReference type="CDD" id="cd20831">
    <property type="entry name" value="C1_dGM13116p-like"/>
    <property type="match status" value="1"/>
</dbReference>
<feature type="domain" description="Phorbol-ester/DAG-type" evidence="6">
    <location>
        <begin position="814"/>
        <end position="865"/>
    </location>
</feature>
<feature type="compositionally biased region" description="Polar residues" evidence="3">
    <location>
        <begin position="363"/>
        <end position="373"/>
    </location>
</feature>
<dbReference type="EMBL" id="CATQJA010002643">
    <property type="protein sequence ID" value="CAJ0576204.1"/>
    <property type="molecule type" value="Genomic_DNA"/>
</dbReference>
<dbReference type="SMART" id="SM00239">
    <property type="entry name" value="C2"/>
    <property type="match status" value="1"/>
</dbReference>
<evidence type="ECO:0000313" key="8">
    <source>
        <dbReference type="Proteomes" id="UP001177023"/>
    </source>
</evidence>
<evidence type="ECO:0000313" key="7">
    <source>
        <dbReference type="EMBL" id="CAJ0576204.1"/>
    </source>
</evidence>
<dbReference type="GO" id="GO:0046872">
    <property type="term" value="F:metal ion binding"/>
    <property type="evidence" value="ECO:0007669"/>
    <property type="project" value="UniProtKB-KW"/>
</dbReference>
<gene>
    <name evidence="7" type="ORF">MSPICULIGERA_LOCUS14502</name>
</gene>
<feature type="region of interest" description="Disordered" evidence="3">
    <location>
        <begin position="363"/>
        <end position="388"/>
    </location>
</feature>
<dbReference type="SMART" id="SM00109">
    <property type="entry name" value="C1"/>
    <property type="match status" value="1"/>
</dbReference>
<dbReference type="PANTHER" id="PTHR21119:SF5">
    <property type="entry name" value="C2 DOMAIN-CONTAINING PROTEIN"/>
    <property type="match status" value="1"/>
</dbReference>
<dbReference type="InterPro" id="IPR046349">
    <property type="entry name" value="C1-like_sf"/>
</dbReference>
<keyword evidence="2" id="KW-0862">Zinc</keyword>
<evidence type="ECO:0008006" key="9">
    <source>
        <dbReference type="Google" id="ProtNLM"/>
    </source>
</evidence>
<feature type="region of interest" description="Disordered" evidence="3">
    <location>
        <begin position="669"/>
        <end position="744"/>
    </location>
</feature>
<comment type="caution">
    <text evidence="7">The sequence shown here is derived from an EMBL/GenBank/DDBJ whole genome shotgun (WGS) entry which is preliminary data.</text>
</comment>
<dbReference type="Pfam" id="PF00130">
    <property type="entry name" value="C1_1"/>
    <property type="match status" value="1"/>
</dbReference>
<evidence type="ECO:0000256" key="4">
    <source>
        <dbReference type="SAM" id="Phobius"/>
    </source>
</evidence>
<dbReference type="InterPro" id="IPR002219">
    <property type="entry name" value="PKC_DAG/PE"/>
</dbReference>
<feature type="transmembrane region" description="Helical" evidence="4">
    <location>
        <begin position="55"/>
        <end position="75"/>
    </location>
</feature>
<evidence type="ECO:0000256" key="2">
    <source>
        <dbReference type="ARBA" id="ARBA00022833"/>
    </source>
</evidence>
<accession>A0AA36CWH2</accession>
<dbReference type="Pfam" id="PF00168">
    <property type="entry name" value="C2"/>
    <property type="match status" value="1"/>
</dbReference>
<organism evidence="7 8">
    <name type="scientific">Mesorhabditis spiculigera</name>
    <dbReference type="NCBI Taxonomy" id="96644"/>
    <lineage>
        <taxon>Eukaryota</taxon>
        <taxon>Metazoa</taxon>
        <taxon>Ecdysozoa</taxon>
        <taxon>Nematoda</taxon>
        <taxon>Chromadorea</taxon>
        <taxon>Rhabditida</taxon>
        <taxon>Rhabditina</taxon>
        <taxon>Rhabditomorpha</taxon>
        <taxon>Rhabditoidea</taxon>
        <taxon>Rhabditidae</taxon>
        <taxon>Mesorhabditinae</taxon>
        <taxon>Mesorhabditis</taxon>
    </lineage>
</organism>
<dbReference type="PROSITE" id="PS50004">
    <property type="entry name" value="C2"/>
    <property type="match status" value="1"/>
</dbReference>
<dbReference type="PROSITE" id="PS50081">
    <property type="entry name" value="ZF_DAG_PE_2"/>
    <property type="match status" value="1"/>
</dbReference>
<proteinExistence type="predicted"/>
<dbReference type="Gene3D" id="2.60.40.150">
    <property type="entry name" value="C2 domain"/>
    <property type="match status" value="1"/>
</dbReference>
<sequence>MDPIKIREHLTTALNIVAAPIRKQFTAAKPIIRKHWQDGKEAIAKKLPPGFLDAAALPALMVFCVSLLYIAAQFVTPENVKHTSSSVRQAATTLRAVVTMDGFIWVVISWSIVGGLCYYALNKLGITNNGGQMPGAGRLNSSTTSASGSASNGANCDWANDVIVWLYANLHRVPGPLDAWLKSLNDAAKKVTSPTKCEILFEGFGDHSQITNSPKLRNVRVQNGPRDHLTLRTDLHIPHTRLKLVSSQRADQRMIVTNYDVDITDLRGEVEARVACIAGQLYVMGCFSGRPEMEIQLRNTDARAAAEVDRALVEDAIRRCLVSAVTNVNLSDTTSSIRNSMDLGASDAHKRLSANGIGNISNGYSATHSSPTANPRLGKSPQSSFNASFDNRSADEVLLKKWSTTQNPLHPTETQNAPNKLKITVIKAGKLGKGIEVNQPYVVIETDEPPQRFQTTKGINANPYWEETFDFELNPATEEMLFEVYDGKPNRPPSTDDTFLGLAIVNLEEVQRSSDNMHTLNLQGRPYRNDAVQGQLTCQFNYYYDPSIRQLGRVSDTVIVKDNTGGEFRETVSTQRRIVYDPHDNFDDAIPSKTTTVTVKTVSQSLKERPTIESVHGSMENAIDPATQRHLDKLRDQHFETGIMSQSLNSNDSSLHPYHESQITTISVPPVAVVEDRQSRDRQKKQKEPKEKRDRSFFGAMKDRLSGKRSKSAKRAQSFDMDTQQQHREAMSVPASRDASRTRYDSEGGIYAETASVGGRSGESTRSLYQHSTLVLELNHKGQKKYYLIPPSMLTEPVAAKLMKKGKKLHIYNEHTFVAVKVRSNIDCDVCHQKIGRSFSKQAYQCRDCKMVTHKSCHYKSDVFCTHSNVAKLQIEKEVDWIQFLSNHQLEEYISMEGV</sequence>
<keyword evidence="1" id="KW-0479">Metal-binding</keyword>
<dbReference type="SUPFAM" id="SSF49562">
    <property type="entry name" value="C2 domain (Calcium/lipid-binding domain, CaLB)"/>
    <property type="match status" value="1"/>
</dbReference>